<gene>
    <name evidence="2" type="ORF">SAMN04515677_103482</name>
</gene>
<evidence type="ECO:0000313" key="3">
    <source>
        <dbReference type="Proteomes" id="UP000199068"/>
    </source>
</evidence>
<sequence length="316" mass="36527">MNNTLVLYESNYNTTKKVAQIISFIVGNSKLLDIENSPNSIDKYSNIIIAFPLFGNKTGYKTIRYLEKHNFDFTNKKLIVVCVGISKKDGIQYSTQIQNITKKANIYYHFIHGELVLSKLTEEDKSSIKKISEIINVPFKDMGEFKEAEAVKAAINIKKYIDRPQKTVPKIEMKKSIDQFIKKHTTATIATGYESFIRATPIEYEYKDDAFYFISEGGLKYVGILQNKNISMAIYEEYTGMDNLRGLQITGRCQMIDTYSKEYEKIISLKKLNLEYIKKLPITLNIFKVIPIKYEYLNSNFKENGYDARQILDCID</sequence>
<dbReference type="RefSeq" id="WP_092725189.1">
    <property type="nucleotide sequence ID" value="NZ_FNGW01000003.1"/>
</dbReference>
<dbReference type="InterPro" id="IPR029039">
    <property type="entry name" value="Flavoprotein-like_sf"/>
</dbReference>
<dbReference type="Pfam" id="PF12724">
    <property type="entry name" value="Flavodoxin_5"/>
    <property type="match status" value="1"/>
</dbReference>
<name>A0A1G9N566_9FIRM</name>
<feature type="domain" description="Flavodoxin" evidence="1">
    <location>
        <begin position="5"/>
        <end position="134"/>
    </location>
</feature>
<accession>A0A1G9N566</accession>
<dbReference type="InterPro" id="IPR026816">
    <property type="entry name" value="Flavodoxin_dom"/>
</dbReference>
<dbReference type="Gene3D" id="3.40.50.360">
    <property type="match status" value="1"/>
</dbReference>
<dbReference type="EMBL" id="FNGW01000003">
    <property type="protein sequence ID" value="SDL81659.1"/>
    <property type="molecule type" value="Genomic_DNA"/>
</dbReference>
<keyword evidence="3" id="KW-1185">Reference proteome</keyword>
<proteinExistence type="predicted"/>
<dbReference type="SUPFAM" id="SSF50475">
    <property type="entry name" value="FMN-binding split barrel"/>
    <property type="match status" value="1"/>
</dbReference>
<dbReference type="Gene3D" id="2.30.110.10">
    <property type="entry name" value="Electron Transport, Fmn-binding Protein, Chain A"/>
    <property type="match status" value="1"/>
</dbReference>
<reference evidence="2 3" key="1">
    <citation type="submission" date="2016-10" db="EMBL/GenBank/DDBJ databases">
        <authorList>
            <person name="de Groot N.N."/>
        </authorList>
    </citation>
    <scope>NUCLEOTIDE SEQUENCE [LARGE SCALE GENOMIC DNA]</scope>
    <source>
        <strain evidence="2 3">DSM 797</strain>
    </source>
</reference>
<evidence type="ECO:0000259" key="1">
    <source>
        <dbReference type="Pfam" id="PF12724"/>
    </source>
</evidence>
<dbReference type="SUPFAM" id="SSF52218">
    <property type="entry name" value="Flavoproteins"/>
    <property type="match status" value="1"/>
</dbReference>
<dbReference type="Proteomes" id="UP000199068">
    <property type="component" value="Unassembled WGS sequence"/>
</dbReference>
<dbReference type="InterPro" id="IPR012349">
    <property type="entry name" value="Split_barrel_FMN-bd"/>
</dbReference>
<organism evidence="2 3">
    <name type="scientific">Romboutsia lituseburensis DSM 797</name>
    <dbReference type="NCBI Taxonomy" id="1121325"/>
    <lineage>
        <taxon>Bacteria</taxon>
        <taxon>Bacillati</taxon>
        <taxon>Bacillota</taxon>
        <taxon>Clostridia</taxon>
        <taxon>Peptostreptococcales</taxon>
        <taxon>Peptostreptococcaceae</taxon>
        <taxon>Romboutsia</taxon>
    </lineage>
</organism>
<dbReference type="AlphaFoldDB" id="A0A1G9N566"/>
<evidence type="ECO:0000313" key="2">
    <source>
        <dbReference type="EMBL" id="SDL81659.1"/>
    </source>
</evidence>
<protein>
    <submittedName>
        <fullName evidence="2">Uncharacterized conserved protein YhbP, UPF0306 family</fullName>
    </submittedName>
</protein>
<dbReference type="STRING" id="1121325.SAMN04515677_103482"/>